<gene>
    <name evidence="4" type="ORF">LZ480_14920</name>
</gene>
<dbReference type="PANTHER" id="PTHR43586:SF8">
    <property type="entry name" value="CYSTEINE DESULFURASE 1, CHLOROPLASTIC"/>
    <property type="match status" value="1"/>
</dbReference>
<dbReference type="Gene3D" id="3.90.1150.10">
    <property type="entry name" value="Aspartate Aminotransferase, domain 1"/>
    <property type="match status" value="1"/>
</dbReference>
<evidence type="ECO:0000313" key="5">
    <source>
        <dbReference type="Proteomes" id="UP001316087"/>
    </source>
</evidence>
<organism evidence="4 5">
    <name type="scientific">Solibacillus palustris</name>
    <dbReference type="NCBI Taxonomy" id="2908203"/>
    <lineage>
        <taxon>Bacteria</taxon>
        <taxon>Bacillati</taxon>
        <taxon>Bacillota</taxon>
        <taxon>Bacilli</taxon>
        <taxon>Bacillales</taxon>
        <taxon>Caryophanaceae</taxon>
        <taxon>Solibacillus</taxon>
    </lineage>
</organism>
<dbReference type="InterPro" id="IPR015424">
    <property type="entry name" value="PyrdxlP-dep_Trfase"/>
</dbReference>
<keyword evidence="2" id="KW-0663">Pyridoxal phosphate</keyword>
<evidence type="ECO:0000259" key="3">
    <source>
        <dbReference type="Pfam" id="PF00266"/>
    </source>
</evidence>
<comment type="cofactor">
    <cofactor evidence="1">
        <name>pyridoxal 5'-phosphate</name>
        <dbReference type="ChEBI" id="CHEBI:597326"/>
    </cofactor>
</comment>
<name>A0ABS9UFP0_9BACL</name>
<dbReference type="InterPro" id="IPR000192">
    <property type="entry name" value="Aminotrans_V_dom"/>
</dbReference>
<evidence type="ECO:0000313" key="4">
    <source>
        <dbReference type="EMBL" id="MCH7323167.1"/>
    </source>
</evidence>
<keyword evidence="4" id="KW-0032">Aminotransferase</keyword>
<accession>A0ABS9UFP0</accession>
<evidence type="ECO:0000256" key="1">
    <source>
        <dbReference type="ARBA" id="ARBA00001933"/>
    </source>
</evidence>
<dbReference type="EMBL" id="JAKZFC010000006">
    <property type="protein sequence ID" value="MCH7323167.1"/>
    <property type="molecule type" value="Genomic_DNA"/>
</dbReference>
<dbReference type="RefSeq" id="WP_241370339.1">
    <property type="nucleotide sequence ID" value="NZ_JAKZFC010000006.1"/>
</dbReference>
<dbReference type="PANTHER" id="PTHR43586">
    <property type="entry name" value="CYSTEINE DESULFURASE"/>
    <property type="match status" value="1"/>
</dbReference>
<keyword evidence="5" id="KW-1185">Reference proteome</keyword>
<dbReference type="SUPFAM" id="SSF53383">
    <property type="entry name" value="PLP-dependent transferases"/>
    <property type="match status" value="1"/>
</dbReference>
<protein>
    <submittedName>
        <fullName evidence="4">Aminotransferase class V-fold PLP-dependent enzyme</fullName>
    </submittedName>
</protein>
<dbReference type="GO" id="GO:0008483">
    <property type="term" value="F:transaminase activity"/>
    <property type="evidence" value="ECO:0007669"/>
    <property type="project" value="UniProtKB-KW"/>
</dbReference>
<comment type="caution">
    <text evidence="4">The sequence shown here is derived from an EMBL/GenBank/DDBJ whole genome shotgun (WGS) entry which is preliminary data.</text>
</comment>
<evidence type="ECO:0000256" key="2">
    <source>
        <dbReference type="ARBA" id="ARBA00022898"/>
    </source>
</evidence>
<dbReference type="Proteomes" id="UP001316087">
    <property type="component" value="Unassembled WGS sequence"/>
</dbReference>
<sequence>MANVVSGMLFETELLSEIRDQFAYIDYDPYLQKNRLFFDNAGGSLKLKRTIEAFREFDYFPDHAQREHATAKYLADVEKKGLEDIRTIFNAKDGSISMYLTASQAIFDVTRVIAENIAGTNIVTTQLEHPSAYDSAKFYADRLGKELRVAQTNQTTGGVDVEEIISLIDDNTCLLSVIYASNISGAILDIEKIVTEARKIKPDLYIVVDSVQHAPHGLIDLEKTPVDAINFAPYKFFGVRGCGITYVSDRTAKLPLHRLLGKEDGDIQLGSPVPAHFAAISEIVNYVCWIGSKFSNETDRRRLYEEGIERIAMQERALLETLLDGTSNVEGLRQIPRVTVHLDYEDLTKRDFIIAISIEGIDYKEAINLYEKENVIVYERVATSIYSKRMLESFDLDGAIRLSPLHCNSIEEIEAFLEVTKKIVEEN</sequence>
<dbReference type="InterPro" id="IPR015421">
    <property type="entry name" value="PyrdxlP-dep_Trfase_major"/>
</dbReference>
<keyword evidence="4" id="KW-0808">Transferase</keyword>
<dbReference type="InterPro" id="IPR015422">
    <property type="entry name" value="PyrdxlP-dep_Trfase_small"/>
</dbReference>
<dbReference type="Gene3D" id="3.40.640.10">
    <property type="entry name" value="Type I PLP-dependent aspartate aminotransferase-like (Major domain)"/>
    <property type="match status" value="1"/>
</dbReference>
<reference evidence="4 5" key="1">
    <citation type="submission" date="2022-03" db="EMBL/GenBank/DDBJ databases">
        <authorList>
            <person name="Jo J.-H."/>
            <person name="Im W.-T."/>
        </authorList>
    </citation>
    <scope>NUCLEOTIDE SEQUENCE [LARGE SCALE GENOMIC DNA]</scope>
    <source>
        <strain evidence="4 5">MA9</strain>
    </source>
</reference>
<feature type="domain" description="Aminotransferase class V" evidence="3">
    <location>
        <begin position="37"/>
        <end position="416"/>
    </location>
</feature>
<proteinExistence type="predicted"/>
<dbReference type="Pfam" id="PF00266">
    <property type="entry name" value="Aminotran_5"/>
    <property type="match status" value="1"/>
</dbReference>